<dbReference type="PATRIC" id="fig|1263870.3.peg.5746"/>
<dbReference type="EMBL" id="ANOH01000374">
    <property type="protein sequence ID" value="EMI53141.1"/>
    <property type="molecule type" value="Genomic_DNA"/>
</dbReference>
<proteinExistence type="predicted"/>
<accession>M5U5J7</accession>
<keyword evidence="2" id="KW-1185">Reference proteome</keyword>
<sequence>MNDLQDDGRTTTNRIGCVIVSRKGHVDFTPIIVTVPDIQKRQPPTLNYQLNRY</sequence>
<evidence type="ECO:0000313" key="2">
    <source>
        <dbReference type="Proteomes" id="UP000011885"/>
    </source>
</evidence>
<organism evidence="1 2">
    <name type="scientific">Rhodopirellula sallentina SM41</name>
    <dbReference type="NCBI Taxonomy" id="1263870"/>
    <lineage>
        <taxon>Bacteria</taxon>
        <taxon>Pseudomonadati</taxon>
        <taxon>Planctomycetota</taxon>
        <taxon>Planctomycetia</taxon>
        <taxon>Pirellulales</taxon>
        <taxon>Pirellulaceae</taxon>
        <taxon>Rhodopirellula</taxon>
    </lineage>
</organism>
<evidence type="ECO:0000313" key="1">
    <source>
        <dbReference type="EMBL" id="EMI53141.1"/>
    </source>
</evidence>
<comment type="caution">
    <text evidence="1">The sequence shown here is derived from an EMBL/GenBank/DDBJ whole genome shotgun (WGS) entry which is preliminary data.</text>
</comment>
<name>M5U5J7_9BACT</name>
<reference evidence="1 2" key="1">
    <citation type="journal article" date="2013" name="Mar. Genomics">
        <title>Expression of sulfatases in Rhodopirellula baltica and the diversity of sulfatases in the genus Rhodopirellula.</title>
        <authorList>
            <person name="Wegner C.E."/>
            <person name="Richter-Heitmann T."/>
            <person name="Klindworth A."/>
            <person name="Klockow C."/>
            <person name="Richter M."/>
            <person name="Achstetter T."/>
            <person name="Glockner F.O."/>
            <person name="Harder J."/>
        </authorList>
    </citation>
    <scope>NUCLEOTIDE SEQUENCE [LARGE SCALE GENOMIC DNA]</scope>
    <source>
        <strain evidence="1 2">SM41</strain>
    </source>
</reference>
<gene>
    <name evidence="1" type="ORF">RSSM_05418</name>
</gene>
<dbReference type="Proteomes" id="UP000011885">
    <property type="component" value="Unassembled WGS sequence"/>
</dbReference>
<protein>
    <submittedName>
        <fullName evidence="1">Uncharacterized protein</fullName>
    </submittedName>
</protein>
<dbReference type="AlphaFoldDB" id="M5U5J7"/>